<dbReference type="SUPFAM" id="SSF88946">
    <property type="entry name" value="Sigma2 domain of RNA polymerase sigma factors"/>
    <property type="match status" value="1"/>
</dbReference>
<dbReference type="GO" id="GO:0016987">
    <property type="term" value="F:sigma factor activity"/>
    <property type="evidence" value="ECO:0007669"/>
    <property type="project" value="UniProtKB-KW"/>
</dbReference>
<dbReference type="Gene3D" id="1.10.10.10">
    <property type="entry name" value="Winged helix-like DNA-binding domain superfamily/Winged helix DNA-binding domain"/>
    <property type="match status" value="1"/>
</dbReference>
<evidence type="ECO:0000259" key="5">
    <source>
        <dbReference type="Pfam" id="PF04542"/>
    </source>
</evidence>
<comment type="caution">
    <text evidence="7">The sequence shown here is derived from an EMBL/GenBank/DDBJ whole genome shotgun (WGS) entry which is preliminary data.</text>
</comment>
<dbReference type="SUPFAM" id="SSF88659">
    <property type="entry name" value="Sigma3 and sigma4 domains of RNA polymerase sigma factors"/>
    <property type="match status" value="1"/>
</dbReference>
<comment type="similarity">
    <text evidence="1">Belongs to the sigma-70 factor family. ECF subfamily.</text>
</comment>
<evidence type="ECO:0000259" key="6">
    <source>
        <dbReference type="Pfam" id="PF08281"/>
    </source>
</evidence>
<dbReference type="InterPro" id="IPR014284">
    <property type="entry name" value="RNA_pol_sigma-70_dom"/>
</dbReference>
<protein>
    <submittedName>
        <fullName evidence="7">ECF subfamily RNA polymerase sigma-24 subunit</fullName>
    </submittedName>
</protein>
<accession>A0A1B6VHJ0</accession>
<keyword evidence="4" id="KW-0804">Transcription</keyword>
<organism evidence="7 8">
    <name type="scientific">Gluconobacter cerinus</name>
    <dbReference type="NCBI Taxonomy" id="38307"/>
    <lineage>
        <taxon>Bacteria</taxon>
        <taxon>Pseudomonadati</taxon>
        <taxon>Pseudomonadota</taxon>
        <taxon>Alphaproteobacteria</taxon>
        <taxon>Acetobacterales</taxon>
        <taxon>Acetobacteraceae</taxon>
        <taxon>Gluconobacter</taxon>
    </lineage>
</organism>
<dbReference type="InterPro" id="IPR007627">
    <property type="entry name" value="RNA_pol_sigma70_r2"/>
</dbReference>
<keyword evidence="2" id="KW-0805">Transcription regulation</keyword>
<dbReference type="EMBL" id="LUTU01000014">
    <property type="protein sequence ID" value="OAJ66660.1"/>
    <property type="molecule type" value="Genomic_DNA"/>
</dbReference>
<evidence type="ECO:0000313" key="8">
    <source>
        <dbReference type="Proteomes" id="UP000077786"/>
    </source>
</evidence>
<dbReference type="Pfam" id="PF04542">
    <property type="entry name" value="Sigma70_r2"/>
    <property type="match status" value="1"/>
</dbReference>
<proteinExistence type="inferred from homology"/>
<dbReference type="GO" id="GO:0003677">
    <property type="term" value="F:DNA binding"/>
    <property type="evidence" value="ECO:0007669"/>
    <property type="project" value="InterPro"/>
</dbReference>
<dbReference type="InterPro" id="IPR039425">
    <property type="entry name" value="RNA_pol_sigma-70-like"/>
</dbReference>
<evidence type="ECO:0000256" key="2">
    <source>
        <dbReference type="ARBA" id="ARBA00023015"/>
    </source>
</evidence>
<dbReference type="Proteomes" id="UP000077786">
    <property type="component" value="Unassembled WGS sequence"/>
</dbReference>
<dbReference type="GO" id="GO:0006352">
    <property type="term" value="P:DNA-templated transcription initiation"/>
    <property type="evidence" value="ECO:0007669"/>
    <property type="project" value="InterPro"/>
</dbReference>
<dbReference type="NCBIfam" id="TIGR02937">
    <property type="entry name" value="sigma70-ECF"/>
    <property type="match status" value="1"/>
</dbReference>
<dbReference type="CDD" id="cd06171">
    <property type="entry name" value="Sigma70_r4"/>
    <property type="match status" value="1"/>
</dbReference>
<dbReference type="InterPro" id="IPR013324">
    <property type="entry name" value="RNA_pol_sigma_r3/r4-like"/>
</dbReference>
<dbReference type="Pfam" id="PF08281">
    <property type="entry name" value="Sigma70_r4_2"/>
    <property type="match status" value="1"/>
</dbReference>
<evidence type="ECO:0000256" key="4">
    <source>
        <dbReference type="ARBA" id="ARBA00023163"/>
    </source>
</evidence>
<reference evidence="7 8" key="1">
    <citation type="submission" date="2016-03" db="EMBL/GenBank/DDBJ databases">
        <title>Draft genome sequence of Gluconobacter cerinus strain CECT 9110.</title>
        <authorList>
            <person name="Sainz F."/>
            <person name="Mas A."/>
            <person name="Torija M.J."/>
        </authorList>
    </citation>
    <scope>NUCLEOTIDE SEQUENCE [LARGE SCALE GENOMIC DNA]</scope>
    <source>
        <strain evidence="7 8">CECT 9110</strain>
    </source>
</reference>
<dbReference type="InterPro" id="IPR036388">
    <property type="entry name" value="WH-like_DNA-bd_sf"/>
</dbReference>
<dbReference type="InterPro" id="IPR013249">
    <property type="entry name" value="RNA_pol_sigma70_r4_t2"/>
</dbReference>
<dbReference type="InterPro" id="IPR013325">
    <property type="entry name" value="RNA_pol_sigma_r2"/>
</dbReference>
<gene>
    <name evidence="7" type="ORF">A0123_02793</name>
</gene>
<dbReference type="PANTHER" id="PTHR43133">
    <property type="entry name" value="RNA POLYMERASE ECF-TYPE SIGMA FACTO"/>
    <property type="match status" value="1"/>
</dbReference>
<feature type="domain" description="RNA polymerase sigma factor 70 region 4 type 2" evidence="6">
    <location>
        <begin position="102"/>
        <end position="154"/>
    </location>
</feature>
<dbReference type="PATRIC" id="fig|38307.3.peg.2914"/>
<dbReference type="OrthoDB" id="9794372at2"/>
<dbReference type="Gene3D" id="1.10.1740.10">
    <property type="match status" value="1"/>
</dbReference>
<keyword evidence="3" id="KW-0731">Sigma factor</keyword>
<dbReference type="RefSeq" id="WP_064275257.1">
    <property type="nucleotide sequence ID" value="NZ_LUTU01000014.1"/>
</dbReference>
<evidence type="ECO:0000313" key="7">
    <source>
        <dbReference type="EMBL" id="OAJ66660.1"/>
    </source>
</evidence>
<dbReference type="AlphaFoldDB" id="A0A1B6VHJ0"/>
<feature type="domain" description="RNA polymerase sigma-70 region 2" evidence="5">
    <location>
        <begin position="14"/>
        <end position="69"/>
    </location>
</feature>
<evidence type="ECO:0000256" key="3">
    <source>
        <dbReference type="ARBA" id="ARBA00023082"/>
    </source>
</evidence>
<dbReference type="PANTHER" id="PTHR43133:SF63">
    <property type="entry name" value="RNA POLYMERASE SIGMA FACTOR FECI-RELATED"/>
    <property type="match status" value="1"/>
</dbReference>
<sequence>MTELVKSQSCWSLLSSKIQRRTGRRDSEDLLQSAFLKFLELKPSNIRNVEAYLVKTAQNTAYDSHRREQNGPVAYVEDDDIKELPCTGPTPVETVMSRQRLDILEDAIKDLDPRTREIFLLHRLEGLSYPQIAKRSGCSISNVEKHISKALAFLTKRLLD</sequence>
<evidence type="ECO:0000256" key="1">
    <source>
        <dbReference type="ARBA" id="ARBA00010641"/>
    </source>
</evidence>
<name>A0A1B6VHJ0_9PROT</name>